<proteinExistence type="predicted"/>
<reference evidence="2 3" key="1">
    <citation type="submission" date="2018-10" db="EMBL/GenBank/DDBJ databases">
        <title>Dokdonia luteus sp. nov., isolated from sea water.</title>
        <authorList>
            <person name="Zhou L.Y."/>
            <person name="Du Z.J."/>
        </authorList>
    </citation>
    <scope>NUCLEOTIDE SEQUENCE [LARGE SCALE GENOMIC DNA]</scope>
    <source>
        <strain evidence="2 3">SH27</strain>
    </source>
</reference>
<dbReference type="Proteomes" id="UP000281985">
    <property type="component" value="Unassembled WGS sequence"/>
</dbReference>
<dbReference type="RefSeq" id="WP_121918750.1">
    <property type="nucleotide sequence ID" value="NZ_REFV01000026.1"/>
</dbReference>
<feature type="signal peptide" evidence="1">
    <location>
        <begin position="1"/>
        <end position="23"/>
    </location>
</feature>
<dbReference type="EMBL" id="REFV01000026">
    <property type="protein sequence ID" value="RMB56065.1"/>
    <property type="molecule type" value="Genomic_DNA"/>
</dbReference>
<name>A0A3M0FUA4_9FLAO</name>
<protein>
    <submittedName>
        <fullName evidence="2">Type IX secretion system membrane protein PorP/SprF</fullName>
    </submittedName>
</protein>
<dbReference type="AlphaFoldDB" id="A0A3M0FUA4"/>
<evidence type="ECO:0000256" key="1">
    <source>
        <dbReference type="SAM" id="SignalP"/>
    </source>
</evidence>
<feature type="chain" id="PRO_5018017808" evidence="1">
    <location>
        <begin position="24"/>
        <end position="307"/>
    </location>
</feature>
<keyword evidence="1" id="KW-0732">Signal</keyword>
<comment type="caution">
    <text evidence="2">The sequence shown here is derived from an EMBL/GenBank/DDBJ whole genome shotgun (WGS) entry which is preliminary data.</text>
</comment>
<dbReference type="NCBIfam" id="TIGR03519">
    <property type="entry name" value="T9SS_PorP_fam"/>
    <property type="match status" value="1"/>
</dbReference>
<accession>A0A3M0FUA4</accession>
<dbReference type="InterPro" id="IPR019861">
    <property type="entry name" value="PorP/SprF_Bacteroidetes"/>
</dbReference>
<gene>
    <name evidence="2" type="ORF">EAX61_16125</name>
</gene>
<evidence type="ECO:0000313" key="2">
    <source>
        <dbReference type="EMBL" id="RMB56065.1"/>
    </source>
</evidence>
<organism evidence="2 3">
    <name type="scientific">Dokdonia sinensis</name>
    <dbReference type="NCBI Taxonomy" id="2479847"/>
    <lineage>
        <taxon>Bacteria</taxon>
        <taxon>Pseudomonadati</taxon>
        <taxon>Bacteroidota</taxon>
        <taxon>Flavobacteriia</taxon>
        <taxon>Flavobacteriales</taxon>
        <taxon>Flavobacteriaceae</taxon>
        <taxon>Dokdonia</taxon>
    </lineage>
</organism>
<keyword evidence="3" id="KW-1185">Reference proteome</keyword>
<dbReference type="OrthoDB" id="1114455at2"/>
<sequence length="307" mass="34111">MLSKINQYLTIFLVLCCTINTMAQQDPQYTHYMYNTMSVNPGYAGQRNTLSITGLNRTQWVGIEGAPNTFSFAAHGPMRNERVGLGLSAVADQLGPAQEIYVDANFSYTIPVSYSRETKLSFGLKGGIHQLDTDWSKGQFQNPDVTFTENISLLSPTVGAGLYLHSNDWYFGASVPNILSTSHYDDFSESIASERLHVFLIAGMVFDLNQDLKFKPSAFAKAVQGAPVIVDVSANFLLYEKLNLGVAWRWDDALSAMAGFQVTEGLMIGYGYDYTTSGLNNYTSGSHEILIRFEVQKLGRFLSPRFF</sequence>
<evidence type="ECO:0000313" key="3">
    <source>
        <dbReference type="Proteomes" id="UP000281985"/>
    </source>
</evidence>
<dbReference type="Pfam" id="PF11751">
    <property type="entry name" value="PorP_SprF"/>
    <property type="match status" value="1"/>
</dbReference>